<dbReference type="EMBL" id="ALIE01000155">
    <property type="protein sequence ID" value="EJS42248.1"/>
    <property type="molecule type" value="Genomic_DNA"/>
</dbReference>
<dbReference type="PROSITE" id="PS51151">
    <property type="entry name" value="NAC_AB"/>
    <property type="match status" value="1"/>
</dbReference>
<dbReference type="FunFam" id="2.20.70.30:FF:000001">
    <property type="entry name" value="Transcription factor BTF3 homolog"/>
    <property type="match status" value="1"/>
</dbReference>
<comment type="similarity">
    <text evidence="3 7">Belongs to the NAC-beta family.</text>
</comment>
<dbReference type="GO" id="GO:0005634">
    <property type="term" value="C:nucleus"/>
    <property type="evidence" value="ECO:0007669"/>
    <property type="project" value="UniProtKB-SubCell"/>
</dbReference>
<dbReference type="GO" id="GO:0006613">
    <property type="term" value="P:cotranslational protein targeting to membrane"/>
    <property type="evidence" value="ECO:0007669"/>
    <property type="project" value="UniProtKB-ARBA"/>
</dbReference>
<evidence type="ECO:0000256" key="7">
    <source>
        <dbReference type="RuleBase" id="RU361272"/>
    </source>
</evidence>
<dbReference type="CDD" id="cd22055">
    <property type="entry name" value="NAC_BTF3"/>
    <property type="match status" value="1"/>
</dbReference>
<evidence type="ECO:0000313" key="10">
    <source>
        <dbReference type="Proteomes" id="UP000006968"/>
    </source>
</evidence>
<evidence type="ECO:0000256" key="5">
    <source>
        <dbReference type="ARBA" id="ARBA00023015"/>
    </source>
</evidence>
<evidence type="ECO:0000256" key="4">
    <source>
        <dbReference type="ARBA" id="ARBA00022927"/>
    </source>
</evidence>
<evidence type="ECO:0000256" key="2">
    <source>
        <dbReference type="ARBA" id="ARBA00004496"/>
    </source>
</evidence>
<keyword evidence="5 7" id="KW-0805">Transcription regulation</keyword>
<keyword evidence="6 7" id="KW-0804">Transcription</keyword>
<evidence type="ECO:0000313" key="9">
    <source>
        <dbReference type="EMBL" id="EJS42248.1"/>
    </source>
</evidence>
<dbReference type="Pfam" id="PF01849">
    <property type="entry name" value="NAC"/>
    <property type="match status" value="1"/>
</dbReference>
<sequence>MPVDQEKLAKLQKLSAANKVGGTRRKINKKGNIFNSNDKDDNRLQTELRKLHPLTIENVAEANFFKKNGKVLHFDSAAVQIAPQCNVTIIHGQPKENTINGLYPSVASQLGIQQLEYLADLGRKLRENEHTILDELVDSKTRAEEQLTNG</sequence>
<dbReference type="SMART" id="SM01407">
    <property type="entry name" value="NAC"/>
    <property type="match status" value="1"/>
</dbReference>
<name>J8PY21_SACAR</name>
<comment type="caution">
    <text evidence="9">The sequence shown here is derived from an EMBL/GenBank/DDBJ whole genome shotgun (WGS) entry which is preliminary data.</text>
</comment>
<organism evidence="9 10">
    <name type="scientific">Saccharomyces arboricola (strain H-6 / AS 2.3317 / CBS 10644)</name>
    <name type="common">Yeast</name>
    <dbReference type="NCBI Taxonomy" id="1160507"/>
    <lineage>
        <taxon>Eukaryota</taxon>
        <taxon>Fungi</taxon>
        <taxon>Dikarya</taxon>
        <taxon>Ascomycota</taxon>
        <taxon>Saccharomycotina</taxon>
        <taxon>Saccharomycetes</taxon>
        <taxon>Saccharomycetales</taxon>
        <taxon>Saccharomycetaceae</taxon>
        <taxon>Saccharomyces</taxon>
    </lineage>
</organism>
<dbReference type="InterPro" id="IPR039370">
    <property type="entry name" value="BTF3"/>
</dbReference>
<comment type="subcellular location">
    <subcellularLocation>
        <location evidence="2">Cytoplasm</location>
    </subcellularLocation>
    <subcellularLocation>
        <location evidence="1">Nucleus</location>
    </subcellularLocation>
</comment>
<evidence type="ECO:0000256" key="1">
    <source>
        <dbReference type="ARBA" id="ARBA00004123"/>
    </source>
</evidence>
<keyword evidence="4" id="KW-0813">Transport</keyword>
<evidence type="ECO:0000259" key="8">
    <source>
        <dbReference type="PROSITE" id="PS51151"/>
    </source>
</evidence>
<feature type="domain" description="NAC-A/B" evidence="8">
    <location>
        <begin position="38"/>
        <end position="103"/>
    </location>
</feature>
<accession>J8PY21</accession>
<evidence type="ECO:0000256" key="3">
    <source>
        <dbReference type="ARBA" id="ARBA00005296"/>
    </source>
</evidence>
<keyword evidence="4" id="KW-0653">Protein transport</keyword>
<reference evidence="9 10" key="1">
    <citation type="journal article" date="2013" name="BMC Genomics">
        <title>High quality de novo sequencing and assembly of the Saccharomyces arboricolus genome.</title>
        <authorList>
            <person name="Liti G."/>
            <person name="Nguyen Ba A.N."/>
            <person name="Blythe M."/>
            <person name="Mueller C.A."/>
            <person name="Bergstroem A."/>
            <person name="Cubillos F.A."/>
            <person name="Dafhnis-Calas F."/>
            <person name="Khoshraftar S."/>
            <person name="Malla S."/>
            <person name="Mehta N."/>
            <person name="Siow C.C."/>
            <person name="Warringer J."/>
            <person name="Moses A.M."/>
            <person name="Louis E.J."/>
            <person name="Nieduszynski C.A."/>
        </authorList>
    </citation>
    <scope>NUCLEOTIDE SEQUENCE [LARGE SCALE GENOMIC DNA]</scope>
    <source>
        <strain evidence="10">H-6 / AS 2.3317 / CBS 10644</strain>
    </source>
</reference>
<protein>
    <recommendedName>
        <fullName evidence="7">Nascent polypeptide-associated complex subunit beta</fullName>
    </recommendedName>
</protein>
<dbReference type="InterPro" id="IPR038187">
    <property type="entry name" value="NAC_A/B_dom_sf"/>
</dbReference>
<dbReference type="Proteomes" id="UP000006968">
    <property type="component" value="Chromosome XIII"/>
</dbReference>
<evidence type="ECO:0000256" key="6">
    <source>
        <dbReference type="ARBA" id="ARBA00023163"/>
    </source>
</evidence>
<dbReference type="GO" id="GO:0005854">
    <property type="term" value="C:nascent polypeptide-associated complex"/>
    <property type="evidence" value="ECO:0007669"/>
    <property type="project" value="UniProtKB-ARBA"/>
</dbReference>
<proteinExistence type="inferred from homology"/>
<dbReference type="PANTHER" id="PTHR10351">
    <property type="entry name" value="TRANSCRIPTION FACTOR BTF3 FAMILY MEMBER"/>
    <property type="match status" value="1"/>
</dbReference>
<dbReference type="Gene3D" id="2.20.70.30">
    <property type="entry name" value="Nascent polypeptide-associated complex domain"/>
    <property type="match status" value="1"/>
</dbReference>
<dbReference type="HOGENOM" id="CLU_098726_2_2_1"/>
<keyword evidence="10" id="KW-1185">Reference proteome</keyword>
<dbReference type="InterPro" id="IPR002715">
    <property type="entry name" value="Nas_poly-pep-assoc_cplx_dom"/>
</dbReference>
<gene>
    <name evidence="9" type="ORF">SU7_2638</name>
</gene>
<dbReference type="GO" id="GO:0015031">
    <property type="term" value="P:protein transport"/>
    <property type="evidence" value="ECO:0007669"/>
    <property type="project" value="UniProtKB-KW"/>
</dbReference>
<dbReference type="AlphaFoldDB" id="J8PY21"/>
<comment type="subunit">
    <text evidence="7">Part of the nascent polypeptide-associated complex (NAC).</text>
</comment>
<dbReference type="OrthoDB" id="4039809at2759"/>